<evidence type="ECO:0000313" key="1">
    <source>
        <dbReference type="EMBL" id="AQU79711.1"/>
    </source>
</evidence>
<sequence>MALIPENVSIIEIDAESIETSEDVRTDAADFFIDFVQGRMTSQRITGTDKAIQWLGIGCKTERDHYPIYRDFGTPFEKLIADSLPRGVIEGEIVRNIEELGTQHELIQSLEVSVDFNGRQAYVGILVNGQQESVVVS</sequence>
<evidence type="ECO:0008006" key="3">
    <source>
        <dbReference type="Google" id="ProtNLM"/>
    </source>
</evidence>
<organism evidence="1 2">
    <name type="scientific">Planococcus faecalis</name>
    <dbReference type="NCBI Taxonomy" id="1598147"/>
    <lineage>
        <taxon>Bacteria</taxon>
        <taxon>Bacillati</taxon>
        <taxon>Bacillota</taxon>
        <taxon>Bacilli</taxon>
        <taxon>Bacillales</taxon>
        <taxon>Caryophanaceae</taxon>
        <taxon>Planococcus</taxon>
    </lineage>
</organism>
<gene>
    <name evidence="1" type="ORF">AJGP001_10745</name>
</gene>
<protein>
    <recommendedName>
        <fullName evidence="3">DUF2634 domain-containing protein</fullName>
    </recommendedName>
</protein>
<accession>A0ABM6ISZ2</accession>
<dbReference type="EMBL" id="CP019401">
    <property type="protein sequence ID" value="AQU79711.1"/>
    <property type="molecule type" value="Genomic_DNA"/>
</dbReference>
<name>A0ABM6ISZ2_9BACL</name>
<reference evidence="1 2" key="1">
    <citation type="submission" date="2017-01" db="EMBL/GenBank/DDBJ databases">
        <title>Planococcus faecalis genome complete sequence.</title>
        <authorList>
            <person name="Lee P.C."/>
        </authorList>
    </citation>
    <scope>NUCLEOTIDE SEQUENCE [LARGE SCALE GENOMIC DNA]</scope>
    <source>
        <strain evidence="1 2">AJ003</strain>
    </source>
</reference>
<proteinExistence type="predicted"/>
<keyword evidence="2" id="KW-1185">Reference proteome</keyword>
<dbReference type="RefSeq" id="WP_078080531.1">
    <property type="nucleotide sequence ID" value="NZ_CP019401.1"/>
</dbReference>
<dbReference type="Proteomes" id="UP000189661">
    <property type="component" value="Chromosome"/>
</dbReference>
<evidence type="ECO:0000313" key="2">
    <source>
        <dbReference type="Proteomes" id="UP000189661"/>
    </source>
</evidence>